<dbReference type="GO" id="GO:0044528">
    <property type="term" value="P:regulation of mitochondrial mRNA stability"/>
    <property type="evidence" value="ECO:0007669"/>
    <property type="project" value="InterPro"/>
</dbReference>
<dbReference type="AlphaFoldDB" id="A0A7K9TNL4"/>
<dbReference type="GO" id="GO:0035770">
    <property type="term" value="C:ribonucleoprotein granule"/>
    <property type="evidence" value="ECO:0007669"/>
    <property type="project" value="TreeGrafter"/>
</dbReference>
<evidence type="ECO:0000259" key="3">
    <source>
        <dbReference type="PROSITE" id="PS51286"/>
    </source>
</evidence>
<dbReference type="Proteomes" id="UP000579406">
    <property type="component" value="Unassembled WGS sequence"/>
</dbReference>
<dbReference type="GO" id="GO:0005759">
    <property type="term" value="C:mitochondrial matrix"/>
    <property type="evidence" value="ECO:0007669"/>
    <property type="project" value="TreeGrafter"/>
</dbReference>
<feature type="domain" description="RAP" evidence="3">
    <location>
        <begin position="453"/>
        <end position="510"/>
    </location>
</feature>
<dbReference type="Pfam" id="PF08368">
    <property type="entry name" value="FAST_2"/>
    <property type="match status" value="1"/>
</dbReference>
<dbReference type="GO" id="GO:0003723">
    <property type="term" value="F:RNA binding"/>
    <property type="evidence" value="ECO:0007669"/>
    <property type="project" value="TreeGrafter"/>
</dbReference>
<keyword evidence="5" id="KW-1185">Reference proteome</keyword>
<sequence length="529" mass="60892">TNCLTTVWKLFKNLSEDQQRYEKQLIFEHPAFPKLCQQLLRESRRMMRGDLVFCLHAAVNLGVPQNTLLVQTLVRVCQEKLNQLDNRCISVLATTLSGMNTDKNVSALQAGLQLLVEQRIPSIRDIFILQNLMKCMGKDAPVFLKKKLEMAVLKEIDHLTFPNALRVFLALVAMNYCSIPILNACSEKIQEHVQDAPFRKLILILEACYSLQYRNVKLFSALAEYVNSTAYLWDKRQIMLFLSTFENLGFQPRELMGVFAEKVTEDPEFLNLKNLLIVLRVYSRLNYVPEGQKHLFFETLDSCLNKYLPQISSTDLLKAVYSLCILGYLPHRALDELLQKDSRDELIFSDDLHKDQKEMMLRCVKACMELDSPSFTKPAFVLSENVSSSVSLNLRKARDALIELLGDENMFRQNVQLPYKYHIDFEVRTDSTRKKVLPVTATDDQADSSVQRLAFLFVPLSAFCVGTTHPQGKLAMKQRHLNKLGYDVILVLNKKFQEMTNEDAVEFLKEKIYSENAFHFSEVTVQDNN</sequence>
<feature type="non-terminal residue" evidence="4">
    <location>
        <position position="529"/>
    </location>
</feature>
<comment type="subcellular location">
    <subcellularLocation>
        <location evidence="1">Mitochondrion</location>
    </subcellularLocation>
</comment>
<name>A0A7K9TNL4_9AVES</name>
<dbReference type="InterPro" id="IPR013584">
    <property type="entry name" value="RAP"/>
</dbReference>
<feature type="non-terminal residue" evidence="4">
    <location>
        <position position="1"/>
    </location>
</feature>
<evidence type="ECO:0000313" key="5">
    <source>
        <dbReference type="Proteomes" id="UP000579406"/>
    </source>
</evidence>
<dbReference type="PANTHER" id="PTHR21228:SF1">
    <property type="entry name" value="FAST KINASE DOMAIN-CONTAINING PROTEIN 2, MITOCHONDRIAL"/>
    <property type="match status" value="1"/>
</dbReference>
<evidence type="ECO:0000256" key="2">
    <source>
        <dbReference type="ARBA" id="ARBA00023128"/>
    </source>
</evidence>
<dbReference type="GO" id="GO:0000963">
    <property type="term" value="P:mitochondrial RNA processing"/>
    <property type="evidence" value="ECO:0007669"/>
    <property type="project" value="TreeGrafter"/>
</dbReference>
<dbReference type="InterPro" id="IPR013579">
    <property type="entry name" value="FAST_2"/>
</dbReference>
<evidence type="ECO:0000256" key="1">
    <source>
        <dbReference type="ARBA" id="ARBA00004173"/>
    </source>
</evidence>
<accession>A0A7K9TNL4</accession>
<evidence type="ECO:0000313" key="4">
    <source>
        <dbReference type="EMBL" id="NXI50034.1"/>
    </source>
</evidence>
<gene>
    <name evidence="4" type="primary">Fastkd2</name>
    <name evidence="4" type="ORF">CHLAEN_R05877</name>
</gene>
<dbReference type="EMBL" id="VWZY01001631">
    <property type="protein sequence ID" value="NXI50034.1"/>
    <property type="molecule type" value="Genomic_DNA"/>
</dbReference>
<dbReference type="PANTHER" id="PTHR21228">
    <property type="entry name" value="FAST LEU-RICH DOMAIN-CONTAINING"/>
    <property type="match status" value="1"/>
</dbReference>
<comment type="caution">
    <text evidence="4">The sequence shown here is derived from an EMBL/GenBank/DDBJ whole genome shotgun (WGS) entry which is preliminary data.</text>
</comment>
<dbReference type="InterPro" id="IPR050870">
    <property type="entry name" value="FAST_kinase"/>
</dbReference>
<organism evidence="4 5">
    <name type="scientific">Chloroceryle aenea</name>
    <name type="common">American pygmy kingfisher</name>
    <dbReference type="NCBI Taxonomy" id="176938"/>
    <lineage>
        <taxon>Eukaryota</taxon>
        <taxon>Metazoa</taxon>
        <taxon>Chordata</taxon>
        <taxon>Craniata</taxon>
        <taxon>Vertebrata</taxon>
        <taxon>Euteleostomi</taxon>
        <taxon>Archelosauria</taxon>
        <taxon>Archosauria</taxon>
        <taxon>Dinosauria</taxon>
        <taxon>Saurischia</taxon>
        <taxon>Theropoda</taxon>
        <taxon>Coelurosauria</taxon>
        <taxon>Aves</taxon>
        <taxon>Neognathae</taxon>
        <taxon>Neoaves</taxon>
        <taxon>Telluraves</taxon>
        <taxon>Coraciimorphae</taxon>
        <taxon>Coraciiformes</taxon>
        <taxon>Cerylidae</taxon>
        <taxon>Chloroceryle</taxon>
    </lineage>
</organism>
<reference evidence="4 5" key="1">
    <citation type="submission" date="2019-09" db="EMBL/GenBank/DDBJ databases">
        <title>Bird 10,000 Genomes (B10K) Project - Family phase.</title>
        <authorList>
            <person name="Zhang G."/>
        </authorList>
    </citation>
    <scope>NUCLEOTIDE SEQUENCE [LARGE SCALE GENOMIC DNA]</scope>
    <source>
        <strain evidence="4">B10K-DU-001-61</strain>
        <tissue evidence="4">Muscle</tissue>
    </source>
</reference>
<protein>
    <submittedName>
        <fullName evidence="4">FAKD2 protein</fullName>
    </submittedName>
</protein>
<dbReference type="Pfam" id="PF08373">
    <property type="entry name" value="RAP"/>
    <property type="match status" value="1"/>
</dbReference>
<proteinExistence type="predicted"/>
<dbReference type="InterPro" id="IPR010622">
    <property type="entry name" value="FAST_Leu-rich"/>
</dbReference>
<keyword evidence="2" id="KW-0496">Mitochondrion</keyword>
<dbReference type="PROSITE" id="PS51286">
    <property type="entry name" value="RAP"/>
    <property type="match status" value="1"/>
</dbReference>
<dbReference type="SMART" id="SM00952">
    <property type="entry name" value="RAP"/>
    <property type="match status" value="1"/>
</dbReference>
<dbReference type="OrthoDB" id="9369505at2759"/>
<dbReference type="Pfam" id="PF06743">
    <property type="entry name" value="FAST_1"/>
    <property type="match status" value="1"/>
</dbReference>